<dbReference type="Pfam" id="PF02237">
    <property type="entry name" value="BPL_C"/>
    <property type="match status" value="1"/>
</dbReference>
<dbReference type="EC" id="6.3.4.15" evidence="5"/>
<dbReference type="InterPro" id="IPR004408">
    <property type="entry name" value="Biotin_CoA_COase_ligase"/>
</dbReference>
<dbReference type="Proteomes" id="UP001479520">
    <property type="component" value="Chromosome"/>
</dbReference>
<proteinExistence type="predicted"/>
<dbReference type="PANTHER" id="PTHR12835">
    <property type="entry name" value="BIOTIN PROTEIN LIGASE"/>
    <property type="match status" value="1"/>
</dbReference>
<dbReference type="InterPro" id="IPR004143">
    <property type="entry name" value="BPL_LPL_catalytic"/>
</dbReference>
<accession>A0ABZ2XLF0</accession>
<evidence type="ECO:0000313" key="9">
    <source>
        <dbReference type="Proteomes" id="UP001479520"/>
    </source>
</evidence>
<dbReference type="PROSITE" id="PS51733">
    <property type="entry name" value="BPL_LPL_CATALYTIC"/>
    <property type="match status" value="1"/>
</dbReference>
<name>A0ABZ2XLF0_9RHOO</name>
<dbReference type="InterPro" id="IPR045864">
    <property type="entry name" value="aa-tRNA-synth_II/BPL/LPL"/>
</dbReference>
<dbReference type="Gene3D" id="3.30.930.10">
    <property type="entry name" value="Bira Bifunctional Protein, Domain 2"/>
    <property type="match status" value="1"/>
</dbReference>
<dbReference type="RefSeq" id="WP_028994773.1">
    <property type="nucleotide sequence ID" value="NZ_CP151406.1"/>
</dbReference>
<dbReference type="NCBIfam" id="TIGR00121">
    <property type="entry name" value="birA_ligase"/>
    <property type="match status" value="1"/>
</dbReference>
<reference evidence="8 9" key="1">
    <citation type="submission" date="2024-04" db="EMBL/GenBank/DDBJ databases">
        <title>Dissimilatory iodate-reducing microorganisms contribute to the enrichment of iodine in groundwater.</title>
        <authorList>
            <person name="Jiang Z."/>
        </authorList>
    </citation>
    <scope>NUCLEOTIDE SEQUENCE [LARGE SCALE GENOMIC DNA]</scope>
    <source>
        <strain evidence="8 9">NCP973</strain>
    </source>
</reference>
<protein>
    <recommendedName>
        <fullName evidence="5">biotin--[biotin carboxyl-carrier protein] ligase</fullName>
        <ecNumber evidence="5">6.3.4.15</ecNumber>
    </recommendedName>
</protein>
<evidence type="ECO:0000256" key="3">
    <source>
        <dbReference type="ARBA" id="ARBA00022840"/>
    </source>
</evidence>
<evidence type="ECO:0000256" key="2">
    <source>
        <dbReference type="ARBA" id="ARBA00022741"/>
    </source>
</evidence>
<feature type="domain" description="BPL/LPL catalytic" evidence="7">
    <location>
        <begin position="2"/>
        <end position="196"/>
    </location>
</feature>
<evidence type="ECO:0000256" key="1">
    <source>
        <dbReference type="ARBA" id="ARBA00022598"/>
    </source>
</evidence>
<dbReference type="Pfam" id="PF03099">
    <property type="entry name" value="BPL_LplA_LipB"/>
    <property type="match status" value="1"/>
</dbReference>
<keyword evidence="2" id="KW-0547">Nucleotide-binding</keyword>
<dbReference type="CDD" id="cd16442">
    <property type="entry name" value="BPL"/>
    <property type="match status" value="1"/>
</dbReference>
<keyword evidence="4" id="KW-0092">Biotin</keyword>
<keyword evidence="9" id="KW-1185">Reference proteome</keyword>
<evidence type="ECO:0000313" key="8">
    <source>
        <dbReference type="EMBL" id="WZJ22200.1"/>
    </source>
</evidence>
<evidence type="ECO:0000256" key="5">
    <source>
        <dbReference type="ARBA" id="ARBA00024227"/>
    </source>
</evidence>
<comment type="catalytic activity">
    <reaction evidence="6">
        <text>biotin + L-lysyl-[protein] + ATP = N(6)-biotinyl-L-lysyl-[protein] + AMP + diphosphate + H(+)</text>
        <dbReference type="Rhea" id="RHEA:11756"/>
        <dbReference type="Rhea" id="RHEA-COMP:9752"/>
        <dbReference type="Rhea" id="RHEA-COMP:10505"/>
        <dbReference type="ChEBI" id="CHEBI:15378"/>
        <dbReference type="ChEBI" id="CHEBI:29969"/>
        <dbReference type="ChEBI" id="CHEBI:30616"/>
        <dbReference type="ChEBI" id="CHEBI:33019"/>
        <dbReference type="ChEBI" id="CHEBI:57586"/>
        <dbReference type="ChEBI" id="CHEBI:83144"/>
        <dbReference type="ChEBI" id="CHEBI:456215"/>
        <dbReference type="EC" id="6.3.4.15"/>
    </reaction>
</comment>
<dbReference type="EMBL" id="CP151406">
    <property type="protein sequence ID" value="WZJ22200.1"/>
    <property type="molecule type" value="Genomic_DNA"/>
</dbReference>
<dbReference type="GO" id="GO:0004077">
    <property type="term" value="F:biotin--[biotin carboxyl-carrier protein] ligase activity"/>
    <property type="evidence" value="ECO:0007669"/>
    <property type="project" value="UniProtKB-EC"/>
</dbReference>
<dbReference type="InterPro" id="IPR008988">
    <property type="entry name" value="Transcriptional_repressor_C"/>
</dbReference>
<keyword evidence="3" id="KW-0067">ATP-binding</keyword>
<dbReference type="Gene3D" id="2.30.30.100">
    <property type="match status" value="1"/>
</dbReference>
<dbReference type="SUPFAM" id="SSF50037">
    <property type="entry name" value="C-terminal domain of transcriptional repressors"/>
    <property type="match status" value="1"/>
</dbReference>
<dbReference type="InterPro" id="IPR003142">
    <property type="entry name" value="BPL_C"/>
</dbReference>
<evidence type="ECO:0000256" key="4">
    <source>
        <dbReference type="ARBA" id="ARBA00023267"/>
    </source>
</evidence>
<organism evidence="8 9">
    <name type="scientific">Azonexus hydrophilus</name>
    <dbReference type="NCBI Taxonomy" id="418702"/>
    <lineage>
        <taxon>Bacteria</taxon>
        <taxon>Pseudomonadati</taxon>
        <taxon>Pseudomonadota</taxon>
        <taxon>Betaproteobacteria</taxon>
        <taxon>Rhodocyclales</taxon>
        <taxon>Azonexaceae</taxon>
        <taxon>Azonexus</taxon>
    </lineage>
</organism>
<gene>
    <name evidence="8" type="ORF">AADV58_03340</name>
</gene>
<evidence type="ECO:0000256" key="6">
    <source>
        <dbReference type="ARBA" id="ARBA00047846"/>
    </source>
</evidence>
<dbReference type="PANTHER" id="PTHR12835:SF5">
    <property type="entry name" value="BIOTIN--PROTEIN LIGASE"/>
    <property type="match status" value="1"/>
</dbReference>
<evidence type="ECO:0000259" key="7">
    <source>
        <dbReference type="PROSITE" id="PS51733"/>
    </source>
</evidence>
<keyword evidence="1 8" id="KW-0436">Ligase</keyword>
<dbReference type="SUPFAM" id="SSF55681">
    <property type="entry name" value="Class II aaRS and biotin synthetases"/>
    <property type="match status" value="1"/>
</dbReference>
<sequence length="262" mass="27346">MPLIDPVLLKERLAGQAGRFDVDALDSCDSTSSELLRRAALGAPPGTVVVADRQLAGRGRRGRSWSSSPADSLTFSLLWRLPAGRVPGGLSLAVGVALAQALDALGANGVRLKWPNDVLLAGDTGFAKLAGVLVELASDRRGTQACIGIGINLAQPAGDFPQAVAGLSQAMARVPERHDMLAALLRALLDVLDRFAQAGFAALKDDWLAWHAWQDRPVQLLGEGEVPLVGVCRGVDDDGALLLETAAGLSRILAGDLSLRAA</sequence>